<keyword evidence="3" id="KW-0732">Signal</keyword>
<dbReference type="EMBL" id="FOEG01000001">
    <property type="protein sequence ID" value="SEO53448.1"/>
    <property type="molecule type" value="Genomic_DNA"/>
</dbReference>
<evidence type="ECO:0000313" key="5">
    <source>
        <dbReference type="EMBL" id="SEO53448.1"/>
    </source>
</evidence>
<dbReference type="InterPro" id="IPR051266">
    <property type="entry name" value="CLCR"/>
</dbReference>
<dbReference type="PANTHER" id="PTHR10579">
    <property type="entry name" value="CALCIUM-ACTIVATED CHLORIDE CHANNEL REGULATOR"/>
    <property type="match status" value="1"/>
</dbReference>
<keyword evidence="2" id="KW-0472">Membrane</keyword>
<evidence type="ECO:0000259" key="4">
    <source>
        <dbReference type="PROSITE" id="PS50234"/>
    </source>
</evidence>
<dbReference type="InterPro" id="IPR002035">
    <property type="entry name" value="VWF_A"/>
</dbReference>
<gene>
    <name evidence="5" type="ORF">SAMN04488052_101579</name>
</gene>
<keyword evidence="6" id="KW-1185">Reference proteome</keyword>
<dbReference type="STRING" id="406100.SAMN04488052_101579"/>
<protein>
    <submittedName>
        <fullName evidence="5">TIGR03503 family protein</fullName>
    </submittedName>
</protein>
<dbReference type="OrthoDB" id="798937at2"/>
<dbReference type="Proteomes" id="UP000199657">
    <property type="component" value="Unassembled WGS sequence"/>
</dbReference>
<feature type="signal peptide" evidence="3">
    <location>
        <begin position="1"/>
        <end position="23"/>
    </location>
</feature>
<dbReference type="InterPro" id="IPR036465">
    <property type="entry name" value="vWFA_dom_sf"/>
</dbReference>
<dbReference type="Pfam" id="PF00092">
    <property type="entry name" value="VWA"/>
    <property type="match status" value="1"/>
</dbReference>
<feature type="chain" id="PRO_5011622949" evidence="3">
    <location>
        <begin position="24"/>
        <end position="570"/>
    </location>
</feature>
<feature type="transmembrane region" description="Helical" evidence="2">
    <location>
        <begin position="518"/>
        <end position="543"/>
    </location>
</feature>
<proteinExistence type="predicted"/>
<evidence type="ECO:0000256" key="3">
    <source>
        <dbReference type="SAM" id="SignalP"/>
    </source>
</evidence>
<evidence type="ECO:0000313" key="6">
    <source>
        <dbReference type="Proteomes" id="UP000199657"/>
    </source>
</evidence>
<evidence type="ECO:0000256" key="2">
    <source>
        <dbReference type="SAM" id="Phobius"/>
    </source>
</evidence>
<accession>A0A1H8QHD8</accession>
<evidence type="ECO:0000256" key="1">
    <source>
        <dbReference type="SAM" id="MobiDB-lite"/>
    </source>
</evidence>
<dbReference type="Gene3D" id="3.40.50.410">
    <property type="entry name" value="von Willebrand factor, type A domain"/>
    <property type="match status" value="1"/>
</dbReference>
<dbReference type="PROSITE" id="PS50234">
    <property type="entry name" value="VWFA"/>
    <property type="match status" value="1"/>
</dbReference>
<keyword evidence="2" id="KW-1133">Transmembrane helix</keyword>
<feature type="domain" description="VWFA" evidence="4">
    <location>
        <begin position="28"/>
        <end position="215"/>
    </location>
</feature>
<dbReference type="SUPFAM" id="SSF53300">
    <property type="entry name" value="vWA-like"/>
    <property type="match status" value="1"/>
</dbReference>
<feature type="region of interest" description="Disordered" evidence="1">
    <location>
        <begin position="549"/>
        <end position="570"/>
    </location>
</feature>
<name>A0A1H8QHD8_9GAMM</name>
<dbReference type="RefSeq" id="WP_091639756.1">
    <property type="nucleotide sequence ID" value="NZ_FOEG01000001.1"/>
</dbReference>
<keyword evidence="2" id="KW-0812">Transmembrane</keyword>
<organism evidence="5 6">
    <name type="scientific">Aquisalimonas asiatica</name>
    <dbReference type="NCBI Taxonomy" id="406100"/>
    <lineage>
        <taxon>Bacteria</taxon>
        <taxon>Pseudomonadati</taxon>
        <taxon>Pseudomonadota</taxon>
        <taxon>Gammaproteobacteria</taxon>
        <taxon>Chromatiales</taxon>
        <taxon>Ectothiorhodospiraceae</taxon>
        <taxon>Aquisalimonas</taxon>
    </lineage>
</organism>
<sequence>MHRLSYIAIALLLVPMPWTPALADETPQVRVLMDVSASMQRTDPHDLRKPAMRLIAELLPAGADVGVWEFAHDVDVMLPVATVDDDWREDGRAVADAIHSRGQATDIGAALEAAADTWTDNTGAEEAPRHIVLFTDGHVNISIDDDEDAAERSRIIEELMPSLNDRDIAVHTIGLSDEIDQELLEQLAEGTGGRMAVTEDADQLERVFLRLFEQVAPRDSVPLADNTFMIDESVSEMTVLAFRESEGDPVALQTPDGDTLDATMADGDSLRWRSEPHHDLITMDTPPTGEWGLLGADDPDNRVMIVTDLQLRTEPLPPYTIAGESLDFAGKLTEGDTPIDDDDFLAVTRFELDTDDAGTLELPRVDDTAVHRLAHSPEAGTQYFTLKASSETFERETRQQIEVVDTPLIMSRSELPDEPDLERTLRISPVSDVVDTDALEVEITVEVEDRDPMVLRFAEPNDNGEWRIALDTLDPTQDVHITVEAIGEMADGRSFRATVDAFDSDGLGEDTRAAEPHWGLLGGLLFLLNVILFGIIGLVFYLLQGRRRQPPSLGSAADGTGTADTASEKA</sequence>
<dbReference type="SMART" id="SM00327">
    <property type="entry name" value="VWA"/>
    <property type="match status" value="1"/>
</dbReference>
<reference evidence="5 6" key="1">
    <citation type="submission" date="2016-10" db="EMBL/GenBank/DDBJ databases">
        <authorList>
            <person name="de Groot N.N."/>
        </authorList>
    </citation>
    <scope>NUCLEOTIDE SEQUENCE [LARGE SCALE GENOMIC DNA]</scope>
    <source>
        <strain evidence="5 6">CGMCC 1.6291</strain>
    </source>
</reference>
<dbReference type="PANTHER" id="PTHR10579:SF43">
    <property type="entry name" value="ZINC FINGER (C3HC4-TYPE RING FINGER) FAMILY PROTEIN"/>
    <property type="match status" value="1"/>
</dbReference>
<dbReference type="AlphaFoldDB" id="A0A1H8QHD8"/>
<feature type="compositionally biased region" description="Low complexity" evidence="1">
    <location>
        <begin position="554"/>
        <end position="570"/>
    </location>
</feature>